<keyword evidence="2" id="KW-1185">Reference proteome</keyword>
<proteinExistence type="predicted"/>
<name>A0A2T0ZXU4_9ACTN</name>
<evidence type="ECO:0000313" key="2">
    <source>
        <dbReference type="Proteomes" id="UP000237752"/>
    </source>
</evidence>
<dbReference type="EMBL" id="PVUE01000013">
    <property type="protein sequence ID" value="PRZ40898.1"/>
    <property type="molecule type" value="Genomic_DNA"/>
</dbReference>
<dbReference type="AlphaFoldDB" id="A0A2T0ZXU4"/>
<reference evidence="1 2" key="1">
    <citation type="submission" date="2018-03" db="EMBL/GenBank/DDBJ databases">
        <title>Genomic Encyclopedia of Archaeal and Bacterial Type Strains, Phase II (KMG-II): from individual species to whole genera.</title>
        <authorList>
            <person name="Goeker M."/>
        </authorList>
    </citation>
    <scope>NUCLEOTIDE SEQUENCE [LARGE SCALE GENOMIC DNA]</scope>
    <source>
        <strain evidence="1 2">DSM 100065</strain>
    </source>
</reference>
<dbReference type="RefSeq" id="WP_106349833.1">
    <property type="nucleotide sequence ID" value="NZ_PVUE01000013.1"/>
</dbReference>
<organism evidence="1 2">
    <name type="scientific">Antricoccus suffuscus</name>
    <dbReference type="NCBI Taxonomy" id="1629062"/>
    <lineage>
        <taxon>Bacteria</taxon>
        <taxon>Bacillati</taxon>
        <taxon>Actinomycetota</taxon>
        <taxon>Actinomycetes</taxon>
        <taxon>Geodermatophilales</taxon>
        <taxon>Antricoccaceae</taxon>
        <taxon>Antricoccus</taxon>
    </lineage>
</organism>
<dbReference type="OrthoDB" id="5195652at2"/>
<comment type="caution">
    <text evidence="1">The sequence shown here is derived from an EMBL/GenBank/DDBJ whole genome shotgun (WGS) entry which is preliminary data.</text>
</comment>
<protein>
    <submittedName>
        <fullName evidence="1">Uncharacterized protein</fullName>
    </submittedName>
</protein>
<evidence type="ECO:0000313" key="1">
    <source>
        <dbReference type="EMBL" id="PRZ40898.1"/>
    </source>
</evidence>
<gene>
    <name evidence="1" type="ORF">CLV47_11363</name>
</gene>
<accession>A0A2T0ZXU4</accession>
<dbReference type="Proteomes" id="UP000237752">
    <property type="component" value="Unassembled WGS sequence"/>
</dbReference>
<sequence>MNCVACGNDNVTIEMMQAGGRTRTHGTGLGGKTNNMARGMTAVSTLGMSNLVWKKSKGTEKMKYKNQKVALCQTCGHDWSIR</sequence>